<gene>
    <name evidence="3" type="ORF">H2201_003127</name>
</gene>
<comment type="caution">
    <text evidence="3">The sequence shown here is derived from an EMBL/GenBank/DDBJ whole genome shotgun (WGS) entry which is preliminary data.</text>
</comment>
<feature type="compositionally biased region" description="Pro residues" evidence="2">
    <location>
        <begin position="481"/>
        <end position="494"/>
    </location>
</feature>
<feature type="region of interest" description="Disordered" evidence="2">
    <location>
        <begin position="27"/>
        <end position="94"/>
    </location>
</feature>
<feature type="coiled-coil region" evidence="1">
    <location>
        <begin position="645"/>
        <end position="672"/>
    </location>
</feature>
<evidence type="ECO:0000313" key="4">
    <source>
        <dbReference type="Proteomes" id="UP001172684"/>
    </source>
</evidence>
<feature type="compositionally biased region" description="Basic and acidic residues" evidence="2">
    <location>
        <begin position="423"/>
        <end position="434"/>
    </location>
</feature>
<keyword evidence="4" id="KW-1185">Reference proteome</keyword>
<feature type="region of interest" description="Disordered" evidence="2">
    <location>
        <begin position="678"/>
        <end position="719"/>
    </location>
</feature>
<feature type="region of interest" description="Disordered" evidence="2">
    <location>
        <begin position="448"/>
        <end position="498"/>
    </location>
</feature>
<sequence length="732" mass="80268">MQAVRPLSPLLALPHYLSEPCEPMSDFISSAHPSGVTDGMASNPHFDPEGRAGRKNSGGTSSAAYTRHDRRYRGGRPRSFTNLSWTDLSSNVQPSESELSMSLKKPVARGGPVTSSNASFDIAYFLKNTGSRQPRVAEAEKMERKQLRHKSALRFLKSGRKHSLATKLGTAEGKPRASREPSPLDYFVPTDCVVQKVSSKGKKYLQIIPHQEPAEWMTTSSIRYVGNDCKLPRISTVFQDGDEGVDYDPLDVWIPRLEATKEHVDLTRSILENQNAEPPGLEGPALKEDIYSHLPITEPISLEEPLCVFGGEVVITELPDIQPQVQEMPQHYETAQQDDQRGRTMQRSSELLAGQGMRRSSSDYDDRPPSVPPKTAMENWVQHQASHEDADHERNDSAVDKLERLATKEPIKAKPPTLRPTRKTRDERVRVRKLRDLDRTRQNIDEVVERSFSADTGSAAPSPATPLPATLRPQPLKTARPRPPSLDFPDPAPTPGFKTGYTPSTAGSMCLSPIMQVAEQIPVKNKTLKRPARLLLNERAAAAGTPLAVRTHTPPLEQLCRDMGEEDEAADTVAGAEDDQQRYADGSLTPTSTAPMAELPESPLGAPMTRHMSAPDVLPRTENIVSCSRTQDAADGSRTEDRPSRTALASRIAALERENQLLEAALVAVLKTSGALARESARHERWHGRRRRNKAGSEVAGDGRASQDSAAEGTSPLDVYLETVRAGGGGEA</sequence>
<feature type="compositionally biased region" description="Polar residues" evidence="2">
    <location>
        <begin position="331"/>
        <end position="349"/>
    </location>
</feature>
<reference evidence="3" key="1">
    <citation type="submission" date="2022-10" db="EMBL/GenBank/DDBJ databases">
        <title>Culturing micro-colonial fungi from biological soil crusts in the Mojave desert and describing Neophaeococcomyces mojavensis, and introducing the new genera and species Taxawa tesnikishii.</title>
        <authorList>
            <person name="Kurbessoian T."/>
            <person name="Stajich J.E."/>
        </authorList>
    </citation>
    <scope>NUCLEOTIDE SEQUENCE</scope>
    <source>
        <strain evidence="3">TK_1</strain>
    </source>
</reference>
<feature type="compositionally biased region" description="Low complexity" evidence="2">
    <location>
        <begin position="453"/>
        <end position="476"/>
    </location>
</feature>
<protein>
    <submittedName>
        <fullName evidence="3">Uncharacterized protein</fullName>
    </submittedName>
</protein>
<feature type="region of interest" description="Disordered" evidence="2">
    <location>
        <begin position="412"/>
        <end position="434"/>
    </location>
</feature>
<dbReference type="EMBL" id="JAPDRL010000017">
    <property type="protein sequence ID" value="KAJ9666723.1"/>
    <property type="molecule type" value="Genomic_DNA"/>
</dbReference>
<feature type="region of interest" description="Disordered" evidence="2">
    <location>
        <begin position="565"/>
        <end position="609"/>
    </location>
</feature>
<feature type="compositionally biased region" description="Basic residues" evidence="2">
    <location>
        <begin position="684"/>
        <end position="694"/>
    </location>
</feature>
<organism evidence="3 4">
    <name type="scientific">Coniosporium apollinis</name>
    <dbReference type="NCBI Taxonomy" id="61459"/>
    <lineage>
        <taxon>Eukaryota</taxon>
        <taxon>Fungi</taxon>
        <taxon>Dikarya</taxon>
        <taxon>Ascomycota</taxon>
        <taxon>Pezizomycotina</taxon>
        <taxon>Dothideomycetes</taxon>
        <taxon>Dothideomycetes incertae sedis</taxon>
        <taxon>Coniosporium</taxon>
    </lineage>
</organism>
<name>A0ABQ9NYD1_9PEZI</name>
<proteinExistence type="predicted"/>
<feature type="compositionally biased region" description="Polar residues" evidence="2">
    <location>
        <begin position="79"/>
        <end position="94"/>
    </location>
</feature>
<accession>A0ABQ9NYD1</accession>
<feature type="region of interest" description="Disordered" evidence="2">
    <location>
        <begin position="331"/>
        <end position="375"/>
    </location>
</feature>
<dbReference type="Proteomes" id="UP001172684">
    <property type="component" value="Unassembled WGS sequence"/>
</dbReference>
<evidence type="ECO:0000313" key="3">
    <source>
        <dbReference type="EMBL" id="KAJ9666723.1"/>
    </source>
</evidence>
<evidence type="ECO:0000256" key="1">
    <source>
        <dbReference type="SAM" id="Coils"/>
    </source>
</evidence>
<keyword evidence="1" id="KW-0175">Coiled coil</keyword>
<evidence type="ECO:0000256" key="2">
    <source>
        <dbReference type="SAM" id="MobiDB-lite"/>
    </source>
</evidence>